<evidence type="ECO:0000313" key="3">
    <source>
        <dbReference type="Proteomes" id="UP000190675"/>
    </source>
</evidence>
<sequence>MTRKAITLQFVVPAVLAVIALGISIGAVYLTIKSLVLIDRSEARHSAAGSLGIAELPNPDGRFSRVHVLLSSMK</sequence>
<evidence type="ECO:0000256" key="1">
    <source>
        <dbReference type="SAM" id="Phobius"/>
    </source>
</evidence>
<protein>
    <recommendedName>
        <fullName evidence="4">Methyl-accepting chemotaxis protein</fullName>
    </recommendedName>
</protein>
<dbReference type="AlphaFoldDB" id="A0A1M5PVS0"/>
<keyword evidence="1" id="KW-0812">Transmembrane</keyword>
<evidence type="ECO:0000313" key="2">
    <source>
        <dbReference type="EMBL" id="SHH05934.1"/>
    </source>
</evidence>
<keyword evidence="1" id="KW-0472">Membrane</keyword>
<name>A0A1M5PVS0_9BRAD</name>
<organism evidence="2 3">
    <name type="scientific">Bradyrhizobium erythrophlei</name>
    <dbReference type="NCBI Taxonomy" id="1437360"/>
    <lineage>
        <taxon>Bacteria</taxon>
        <taxon>Pseudomonadati</taxon>
        <taxon>Pseudomonadota</taxon>
        <taxon>Alphaproteobacteria</taxon>
        <taxon>Hyphomicrobiales</taxon>
        <taxon>Nitrobacteraceae</taxon>
        <taxon>Bradyrhizobium</taxon>
    </lineage>
</organism>
<keyword evidence="1" id="KW-1133">Transmembrane helix</keyword>
<gene>
    <name evidence="2" type="ORF">SAMN05444169_5510</name>
</gene>
<accession>A0A1M5PVS0</accession>
<dbReference type="EMBL" id="LT670818">
    <property type="protein sequence ID" value="SHH05934.1"/>
    <property type="molecule type" value="Genomic_DNA"/>
</dbReference>
<dbReference type="Proteomes" id="UP000190675">
    <property type="component" value="Chromosome I"/>
</dbReference>
<reference evidence="2 3" key="1">
    <citation type="submission" date="2016-11" db="EMBL/GenBank/DDBJ databases">
        <authorList>
            <person name="Jaros S."/>
            <person name="Januszkiewicz K."/>
            <person name="Wedrychowicz H."/>
        </authorList>
    </citation>
    <scope>NUCLEOTIDE SEQUENCE [LARGE SCALE GENOMIC DNA]</scope>
    <source>
        <strain evidence="2 3">GAS242</strain>
    </source>
</reference>
<proteinExistence type="predicted"/>
<feature type="transmembrane region" description="Helical" evidence="1">
    <location>
        <begin position="6"/>
        <end position="32"/>
    </location>
</feature>
<evidence type="ECO:0008006" key="4">
    <source>
        <dbReference type="Google" id="ProtNLM"/>
    </source>
</evidence>